<protein>
    <recommendedName>
        <fullName evidence="6">Receptor ligand binding region domain-containing protein</fullName>
    </recommendedName>
</protein>
<dbReference type="Proteomes" id="UP000192578">
    <property type="component" value="Unassembled WGS sequence"/>
</dbReference>
<organism evidence="7 8">
    <name type="scientific">Hypsibius exemplaris</name>
    <name type="common">Freshwater tardigrade</name>
    <dbReference type="NCBI Taxonomy" id="2072580"/>
    <lineage>
        <taxon>Eukaryota</taxon>
        <taxon>Metazoa</taxon>
        <taxon>Ecdysozoa</taxon>
        <taxon>Tardigrada</taxon>
        <taxon>Eutardigrada</taxon>
        <taxon>Parachela</taxon>
        <taxon>Hypsibioidea</taxon>
        <taxon>Hypsibiidae</taxon>
        <taxon>Hypsibius</taxon>
    </lineage>
</organism>
<evidence type="ECO:0000259" key="6">
    <source>
        <dbReference type="Pfam" id="PF01094"/>
    </source>
</evidence>
<evidence type="ECO:0000256" key="1">
    <source>
        <dbReference type="ARBA" id="ARBA00004370"/>
    </source>
</evidence>
<dbReference type="InterPro" id="IPR028082">
    <property type="entry name" value="Peripla_BP_I"/>
</dbReference>
<feature type="domain" description="Receptor ligand binding region" evidence="6">
    <location>
        <begin position="91"/>
        <end position="424"/>
    </location>
</feature>
<gene>
    <name evidence="7" type="ORF">BV898_20132</name>
</gene>
<proteinExistence type="predicted"/>
<dbReference type="Pfam" id="PF01094">
    <property type="entry name" value="ANF_receptor"/>
    <property type="match status" value="1"/>
</dbReference>
<evidence type="ECO:0000256" key="5">
    <source>
        <dbReference type="SAM" id="Phobius"/>
    </source>
</evidence>
<comment type="subcellular location">
    <subcellularLocation>
        <location evidence="1">Membrane</location>
    </subcellularLocation>
</comment>
<keyword evidence="3 5" id="KW-1133">Transmembrane helix</keyword>
<evidence type="ECO:0000313" key="7">
    <source>
        <dbReference type="EMBL" id="OQV25710.1"/>
    </source>
</evidence>
<evidence type="ECO:0000256" key="4">
    <source>
        <dbReference type="ARBA" id="ARBA00023136"/>
    </source>
</evidence>
<dbReference type="CDD" id="cd06352">
    <property type="entry name" value="PBP1_NPR_GC-like"/>
    <property type="match status" value="1"/>
</dbReference>
<keyword evidence="2 5" id="KW-0812">Transmembrane</keyword>
<sequence length="532" mass="58888">MELVHGLRALLAAHKWTTVFLIWEDRGDVAYYRAICRNFQTSEALRAEVEVISVIFNSASPATDFAGLLGQASAASRVTVVGSYPYLTTVPAIEAAAELVNRKYFPYLSVNISVLITPQFYDCDLYADNVANLAARNFYKRTLSTNAIQVFIGPTCVPEALNVATLMSGSVGTDSRLSNKRAFPTTITSSATHHTVLVQGFRALLATYNWTTLFLICDDHGDVSYYRAICRNLQIPQALGAAVRVKSVTFDSASSGINVGALLGQAAAASRVVFLSMQMPLTRRFLVHAKRSNMVTSDYVYICSWPGLSPSFPEMRWRMGDDNDTDDASEAFRQLFIVSFDSNRRLPQEDEIFTRRRSSIAYNYTYGETEQVLNESLSQGGGDLTDAQTLTRRFFNRTFTVPTGSVYINENGDRFPNLAVLHFDPQTESAEAVLKYEAATMVVSAVNDTVIRWISGQPPSGMPGKCGFDGKSCGDGGSLVDLWAALGTIIVLLFGVLTFRRVLEYATTLDRWWLLTEQDLVARIHNSIVYVY</sequence>
<feature type="transmembrane region" description="Helical" evidence="5">
    <location>
        <begin position="482"/>
        <end position="503"/>
    </location>
</feature>
<accession>A0A1W0XE12</accession>
<dbReference type="GO" id="GO:0016020">
    <property type="term" value="C:membrane"/>
    <property type="evidence" value="ECO:0007669"/>
    <property type="project" value="UniProtKB-SubCell"/>
</dbReference>
<comment type="caution">
    <text evidence="7">The sequence shown here is derived from an EMBL/GenBank/DDBJ whole genome shotgun (WGS) entry which is preliminary data.</text>
</comment>
<dbReference type="AlphaFoldDB" id="A0A1W0XE12"/>
<name>A0A1W0XE12_HYPEX</name>
<evidence type="ECO:0000256" key="2">
    <source>
        <dbReference type="ARBA" id="ARBA00022692"/>
    </source>
</evidence>
<dbReference type="InterPro" id="IPR001828">
    <property type="entry name" value="ANF_lig-bd_rcpt"/>
</dbReference>
<reference evidence="8" key="1">
    <citation type="submission" date="2017-01" db="EMBL/GenBank/DDBJ databases">
        <title>Comparative genomics of anhydrobiosis in the tardigrade Hypsibius dujardini.</title>
        <authorList>
            <person name="Yoshida Y."/>
            <person name="Koutsovoulos G."/>
            <person name="Laetsch D."/>
            <person name="Stevens L."/>
            <person name="Kumar S."/>
            <person name="Horikawa D."/>
            <person name="Ishino K."/>
            <person name="Komine S."/>
            <person name="Tomita M."/>
            <person name="Blaxter M."/>
            <person name="Arakawa K."/>
        </authorList>
    </citation>
    <scope>NUCLEOTIDE SEQUENCE [LARGE SCALE GENOMIC DNA]</scope>
    <source>
        <strain evidence="8">Z151</strain>
    </source>
</reference>
<dbReference type="Gene3D" id="3.40.50.2300">
    <property type="match status" value="1"/>
</dbReference>
<dbReference type="EMBL" id="MTYJ01000002">
    <property type="protein sequence ID" value="OQV25710.1"/>
    <property type="molecule type" value="Genomic_DNA"/>
</dbReference>
<keyword evidence="8" id="KW-1185">Reference proteome</keyword>
<evidence type="ECO:0000256" key="3">
    <source>
        <dbReference type="ARBA" id="ARBA00022989"/>
    </source>
</evidence>
<dbReference type="SUPFAM" id="SSF53822">
    <property type="entry name" value="Periplasmic binding protein-like I"/>
    <property type="match status" value="1"/>
</dbReference>
<keyword evidence="4 5" id="KW-0472">Membrane</keyword>
<dbReference type="OrthoDB" id="6497623at2759"/>
<evidence type="ECO:0000313" key="8">
    <source>
        <dbReference type="Proteomes" id="UP000192578"/>
    </source>
</evidence>